<keyword evidence="4" id="KW-0493">Microtubule</keyword>
<keyword evidence="3" id="KW-0963">Cytoplasm</keyword>
<dbReference type="FunFam" id="3.20.180.20:FF:000002">
    <property type="entry name" value="Cytoplasmic dynein heavy chain 1"/>
    <property type="match status" value="1"/>
</dbReference>
<organism evidence="16">
    <name type="scientific">Caenorhabditis brenneri</name>
    <name type="common">Nematode worm</name>
    <dbReference type="NCBI Taxonomy" id="135651"/>
    <lineage>
        <taxon>Eukaryota</taxon>
        <taxon>Metazoa</taxon>
        <taxon>Ecdysozoa</taxon>
        <taxon>Nematoda</taxon>
        <taxon>Chromadorea</taxon>
        <taxon>Rhabditida</taxon>
        <taxon>Rhabditina</taxon>
        <taxon>Rhabditomorpha</taxon>
        <taxon>Rhabditoidea</taxon>
        <taxon>Rhabditidae</taxon>
        <taxon>Peloderinae</taxon>
        <taxon>Caenorhabditis</taxon>
    </lineage>
</organism>
<dbReference type="AlphaFoldDB" id="G0P1G3"/>
<evidence type="ECO:0000259" key="14">
    <source>
        <dbReference type="Pfam" id="PF12774"/>
    </source>
</evidence>
<dbReference type="HOGENOM" id="CLU_000038_7_2_1"/>
<comment type="subcellular location">
    <subcellularLocation>
        <location evidence="1">Cytoplasm</location>
        <location evidence="1">Cytoskeleton</location>
    </subcellularLocation>
</comment>
<dbReference type="InterPro" id="IPR042228">
    <property type="entry name" value="Dynein_linker_3"/>
</dbReference>
<evidence type="ECO:0000256" key="8">
    <source>
        <dbReference type="ARBA" id="ARBA00023054"/>
    </source>
</evidence>
<keyword evidence="6" id="KW-0067">ATP-binding</keyword>
<feature type="non-terminal residue" evidence="15">
    <location>
        <position position="1264"/>
    </location>
</feature>
<keyword evidence="7" id="KW-0243">Dynein</keyword>
<keyword evidence="9" id="KW-0505">Motor protein</keyword>
<feature type="coiled-coil region" evidence="11">
    <location>
        <begin position="790"/>
        <end position="817"/>
    </location>
</feature>
<dbReference type="InterPro" id="IPR042222">
    <property type="entry name" value="Dynein_2_N"/>
</dbReference>
<dbReference type="Proteomes" id="UP000008068">
    <property type="component" value="Unassembled WGS sequence"/>
</dbReference>
<feature type="domain" description="Dynein heavy chain tail" evidence="12">
    <location>
        <begin position="15"/>
        <end position="140"/>
    </location>
</feature>
<evidence type="ECO:0000256" key="2">
    <source>
        <dbReference type="ARBA" id="ARBA00008887"/>
    </source>
</evidence>
<dbReference type="GO" id="GO:0060271">
    <property type="term" value="P:cilium assembly"/>
    <property type="evidence" value="ECO:0007669"/>
    <property type="project" value="TreeGrafter"/>
</dbReference>
<evidence type="ECO:0000256" key="7">
    <source>
        <dbReference type="ARBA" id="ARBA00023017"/>
    </source>
</evidence>
<dbReference type="Pfam" id="PF08385">
    <property type="entry name" value="DHC_N1"/>
    <property type="match status" value="1"/>
</dbReference>
<dbReference type="FunFam" id="3.40.50.300:FF:000071">
    <property type="entry name" value="Cytoplasmic dynein heavy chain 1"/>
    <property type="match status" value="1"/>
</dbReference>
<dbReference type="PANTHER" id="PTHR10676:SF352">
    <property type="entry name" value="CYTOPLASMIC DYNEIN 2 HEAVY CHAIN 1"/>
    <property type="match status" value="1"/>
</dbReference>
<evidence type="ECO:0000313" key="15">
    <source>
        <dbReference type="EMBL" id="EGT42307.1"/>
    </source>
</evidence>
<dbReference type="InterPro" id="IPR026983">
    <property type="entry name" value="DHC"/>
</dbReference>
<dbReference type="Gene3D" id="1.20.140.100">
    <property type="entry name" value="Dynein heavy chain, N-terminal domain 2"/>
    <property type="match status" value="1"/>
</dbReference>
<dbReference type="GO" id="GO:0005930">
    <property type="term" value="C:axoneme"/>
    <property type="evidence" value="ECO:0007669"/>
    <property type="project" value="TreeGrafter"/>
</dbReference>
<gene>
    <name evidence="15" type="ORF">CAEBREN_30500</name>
</gene>
<evidence type="ECO:0008006" key="17">
    <source>
        <dbReference type="Google" id="ProtNLM"/>
    </source>
</evidence>
<dbReference type="FunFam" id="1.20.140.100:FF:000002">
    <property type="entry name" value="Cytoplasmic dynein heavy chain 1"/>
    <property type="match status" value="1"/>
</dbReference>
<sequence>MESIRSLSKMMLNDISNYNHFASKLDAFIERLQFAEKECFDDWCRETVGLIDNKNETINLETTGKIMYLEATNRELNVNYSDRLLRLLKEVRQLSSLGFNIPSKILSCANNGEKYYRFGVILKQIAHFYNTIDKQMIPSQQSYTSCNKKLACGQSEPNHRPSLLRMVLSQKPLNDQKIQLRPAIEEIRSKYYKELCRFLRIPDKFRGVQEDEKSTKLYAQMIERSMHLLPTVYEKAEQLMTKVETCDSIFFAFFQDWLVISQVDLEELIEENLKTAADWESQFKILKTKAREAERLPHELKFECILVSTSGVKSAIEDAIQRLYDALTWTLRHSISTTSQSISTFLNQAIDVLNVLPKTLDEVAEANAKHVIFVETNRNLKGEWKVMEEQLTLLRSVAGQGMESIDNLEQTWDKFELMLDSHQAVIKEQVETLKSNVETSIKGMKDEAEKLKARWDQFKPRSDALQGDREEMLKAIQFIKEKRTQWQELSDGREKIEKECGQFGLEPPKLDIIDEIDQDIKDFEDNWLIYEMFNNDLDTLSQEEWIVFRSKTYLFDEFLQKWADKLKQGQTQTHMSVRLMKDVEHFKEVSSALKFCRGDVLSADHWHEMFRFLGLPRGTTIEKLKFADLLSVSKNIIENVDQLKQLNSRAQGEVAIRDAIQELTLWAAQTEFTLADYKHSNGQNLKIIKEWKESINSLKDSQALLQSLKSSPYYSQFTDKTAVWETRLADLDVFLAQMNEIQRKWIYLEPIFGRGALPSEASRFSRVDSEYRAILNDVSKDARLVSLCSRQSLKKSLEQIVDQLNRCQKALNQFLEQKRTAFPRFYFIGDDDLLEILGQSTNPQVIQTHMKKLFQGINRVVFSSTGETITSMVSAEGETVPLLKAVRIVPQVETWLQQLSDEMRRTLKDLTAQAVSDPQPSLAKYPSQVLCLAEEVKFSASVENVSEDVGATSFWDSKSSKISKSCRQRGERRQLYSLTLNSSSDLSTLKSTLLEKLKTYTNMKVDDKVSDLKLKSLILDLIHHVDVVDQLISNKAKGTSCWTWQRQLRFYLVNGGIVLRQVSSEFEYTYEYQGNYAKLVHTPLTDKCYLTLTQAMYMGLGGNPYGPAGTGKTESVKALAALMGRQVLVFNCDEGIDVTSMGRIFTGIVECGAWGCFDEFNRLDSTVLSAVSMQIQTIQGAIKSRAGSCTFGGKNVQVNPNSAIFVTLNPAGKGYGGRQKMPDNLKQLFRAVVMGKPDNELISSTILYSEGFVDATALARKIVS</sequence>
<evidence type="ECO:0000259" key="13">
    <source>
        <dbReference type="Pfam" id="PF08393"/>
    </source>
</evidence>
<dbReference type="EMBL" id="GL380012">
    <property type="protein sequence ID" value="EGT42307.1"/>
    <property type="molecule type" value="Genomic_DNA"/>
</dbReference>
<evidence type="ECO:0000256" key="3">
    <source>
        <dbReference type="ARBA" id="ARBA00022490"/>
    </source>
</evidence>
<proteinExistence type="inferred from homology"/>
<dbReference type="GO" id="GO:0045505">
    <property type="term" value="F:dynein intermediate chain binding"/>
    <property type="evidence" value="ECO:0007669"/>
    <property type="project" value="InterPro"/>
</dbReference>
<dbReference type="Gene3D" id="1.20.58.1120">
    <property type="match status" value="1"/>
</dbReference>
<evidence type="ECO:0000313" key="16">
    <source>
        <dbReference type="Proteomes" id="UP000008068"/>
    </source>
</evidence>
<feature type="domain" description="Dynein heavy chain linker" evidence="13">
    <location>
        <begin position="514"/>
        <end position="914"/>
    </location>
</feature>
<dbReference type="PANTHER" id="PTHR10676">
    <property type="entry name" value="DYNEIN HEAVY CHAIN FAMILY PROTEIN"/>
    <property type="match status" value="1"/>
</dbReference>
<feature type="domain" description="Dynein heavy chain hydrolytic ATP-binding dynein motor region" evidence="14">
    <location>
        <begin position="1068"/>
        <end position="1263"/>
    </location>
</feature>
<dbReference type="GO" id="GO:0060294">
    <property type="term" value="P:cilium movement involved in cell motility"/>
    <property type="evidence" value="ECO:0007669"/>
    <property type="project" value="TreeGrafter"/>
</dbReference>
<keyword evidence="16" id="KW-1185">Reference proteome</keyword>
<evidence type="ECO:0000256" key="11">
    <source>
        <dbReference type="SAM" id="Coils"/>
    </source>
</evidence>
<dbReference type="Gene3D" id="3.20.180.20">
    <property type="entry name" value="Dynein heavy chain, N-terminal domain 2"/>
    <property type="match status" value="1"/>
</dbReference>
<dbReference type="OrthoDB" id="5593012at2759"/>
<accession>G0P1G3</accession>
<dbReference type="GO" id="GO:0005874">
    <property type="term" value="C:microtubule"/>
    <property type="evidence" value="ECO:0007669"/>
    <property type="project" value="UniProtKB-KW"/>
</dbReference>
<dbReference type="GO" id="GO:0005868">
    <property type="term" value="C:cytoplasmic dynein complex"/>
    <property type="evidence" value="ECO:0007669"/>
    <property type="project" value="TreeGrafter"/>
</dbReference>
<evidence type="ECO:0000256" key="4">
    <source>
        <dbReference type="ARBA" id="ARBA00022701"/>
    </source>
</evidence>
<dbReference type="GO" id="GO:0051959">
    <property type="term" value="F:dynein light intermediate chain binding"/>
    <property type="evidence" value="ECO:0007669"/>
    <property type="project" value="InterPro"/>
</dbReference>
<reference evidence="16" key="1">
    <citation type="submission" date="2011-07" db="EMBL/GenBank/DDBJ databases">
        <authorList>
            <consortium name="Caenorhabditis brenneri Sequencing and Analysis Consortium"/>
            <person name="Wilson R.K."/>
        </authorList>
    </citation>
    <scope>NUCLEOTIDE SEQUENCE [LARGE SCALE GENOMIC DNA]</scope>
    <source>
        <strain evidence="16">PB2801</strain>
    </source>
</reference>
<evidence type="ECO:0000256" key="5">
    <source>
        <dbReference type="ARBA" id="ARBA00022741"/>
    </source>
</evidence>
<protein>
    <recommendedName>
        <fullName evidence="17">Cytoplasmic dynein 2 heavy chain 1</fullName>
    </recommendedName>
</protein>
<comment type="similarity">
    <text evidence="2">Belongs to the dynein heavy chain family.</text>
</comment>
<evidence type="ECO:0000256" key="10">
    <source>
        <dbReference type="ARBA" id="ARBA00023212"/>
    </source>
</evidence>
<evidence type="ECO:0000256" key="1">
    <source>
        <dbReference type="ARBA" id="ARBA00004245"/>
    </source>
</evidence>
<dbReference type="Gene3D" id="3.40.50.300">
    <property type="entry name" value="P-loop containing nucleotide triphosphate hydrolases"/>
    <property type="match status" value="1"/>
</dbReference>
<dbReference type="InParanoid" id="G0P1G3"/>
<dbReference type="InterPro" id="IPR013594">
    <property type="entry name" value="Dynein_heavy_tail"/>
</dbReference>
<dbReference type="STRING" id="135651.G0P1G3"/>
<dbReference type="Pfam" id="PF12774">
    <property type="entry name" value="AAA_6"/>
    <property type="match status" value="1"/>
</dbReference>
<evidence type="ECO:0000259" key="12">
    <source>
        <dbReference type="Pfam" id="PF08385"/>
    </source>
</evidence>
<dbReference type="SUPFAM" id="SSF52540">
    <property type="entry name" value="P-loop containing nucleoside triphosphate hydrolases"/>
    <property type="match status" value="1"/>
</dbReference>
<keyword evidence="10" id="KW-0206">Cytoskeleton</keyword>
<keyword evidence="8 11" id="KW-0175">Coiled coil</keyword>
<evidence type="ECO:0000256" key="9">
    <source>
        <dbReference type="ARBA" id="ARBA00023175"/>
    </source>
</evidence>
<dbReference type="InterPro" id="IPR013602">
    <property type="entry name" value="Dynein_heavy_linker"/>
</dbReference>
<dbReference type="Pfam" id="PF08393">
    <property type="entry name" value="DHC_N2"/>
    <property type="match status" value="1"/>
</dbReference>
<dbReference type="InterPro" id="IPR027417">
    <property type="entry name" value="P-loop_NTPase"/>
</dbReference>
<dbReference type="GO" id="GO:0008569">
    <property type="term" value="F:minus-end-directed microtubule motor activity"/>
    <property type="evidence" value="ECO:0007669"/>
    <property type="project" value="TreeGrafter"/>
</dbReference>
<dbReference type="GO" id="GO:0005524">
    <property type="term" value="F:ATP binding"/>
    <property type="evidence" value="ECO:0007669"/>
    <property type="project" value="UniProtKB-KW"/>
</dbReference>
<keyword evidence="5" id="KW-0547">Nucleotide-binding</keyword>
<dbReference type="GO" id="GO:0035721">
    <property type="term" value="P:intraciliary retrograde transport"/>
    <property type="evidence" value="ECO:0007669"/>
    <property type="project" value="TreeGrafter"/>
</dbReference>
<dbReference type="eggNOG" id="KOG3595">
    <property type="taxonomic scope" value="Eukaryota"/>
</dbReference>
<evidence type="ECO:0000256" key="6">
    <source>
        <dbReference type="ARBA" id="ARBA00022840"/>
    </source>
</evidence>
<dbReference type="InterPro" id="IPR035699">
    <property type="entry name" value="AAA_6"/>
</dbReference>
<dbReference type="GO" id="GO:0097729">
    <property type="term" value="C:9+2 motile cilium"/>
    <property type="evidence" value="ECO:0007669"/>
    <property type="project" value="TreeGrafter"/>
</dbReference>
<name>G0P1G3_CAEBE</name>